<reference evidence="3 4" key="1">
    <citation type="submission" date="2014-07" db="EMBL/GenBank/DDBJ databases">
        <authorList>
            <person name="Zhang J.E."/>
            <person name="Yang H."/>
            <person name="Guo J."/>
            <person name="Deng Z."/>
            <person name="Luo H."/>
            <person name="Luo M."/>
            <person name="Zhao B."/>
        </authorList>
    </citation>
    <scope>NUCLEOTIDE SEQUENCE [LARGE SCALE GENOMIC DNA]</scope>
    <source>
        <strain evidence="3 4">1CP</strain>
    </source>
</reference>
<sequence>MVIDAVAAIADDLATTSAAVAPAWLRARSGTVVPILRARRVEHLTDNIAGLEVTLSPEHLRTLDEVSAPTLNYPAPMHGEQRAMLLFAGTTVDGESSTVYPPLLQSDVRSRPGEVRTARSTP</sequence>
<feature type="region of interest" description="Disordered" evidence="1">
    <location>
        <begin position="99"/>
        <end position="122"/>
    </location>
</feature>
<organism evidence="3 4">
    <name type="scientific">Rhodococcus opacus</name>
    <name type="common">Nocardia opaca</name>
    <dbReference type="NCBI Taxonomy" id="37919"/>
    <lineage>
        <taxon>Bacteria</taxon>
        <taxon>Bacillati</taxon>
        <taxon>Actinomycetota</taxon>
        <taxon>Actinomycetes</taxon>
        <taxon>Mycobacteriales</taxon>
        <taxon>Nocardiaceae</taxon>
        <taxon>Rhodococcus</taxon>
    </lineage>
</organism>
<dbReference type="AlphaFoldDB" id="A0A1B1K7C3"/>
<gene>
    <name evidence="3" type="ORF">R1CP_18935</name>
</gene>
<evidence type="ECO:0000259" key="2">
    <source>
        <dbReference type="Pfam" id="PF00248"/>
    </source>
</evidence>
<dbReference type="Proteomes" id="UP000186108">
    <property type="component" value="Chromosome"/>
</dbReference>
<dbReference type="InterPro" id="IPR036812">
    <property type="entry name" value="NAD(P)_OxRdtase_dom_sf"/>
</dbReference>
<dbReference type="PATRIC" id="fig|37919.13.peg.3938"/>
<protein>
    <submittedName>
        <fullName evidence="3">Aldo/keto reductase family protein</fullName>
    </submittedName>
</protein>
<dbReference type="InterPro" id="IPR023210">
    <property type="entry name" value="NADP_OxRdtase_dom"/>
</dbReference>
<dbReference type="Gene3D" id="3.20.20.100">
    <property type="entry name" value="NADP-dependent oxidoreductase domain"/>
    <property type="match status" value="1"/>
</dbReference>
<feature type="domain" description="NADP-dependent oxidoreductase" evidence="2">
    <location>
        <begin position="4"/>
        <end position="67"/>
    </location>
</feature>
<feature type="compositionally biased region" description="Basic and acidic residues" evidence="1">
    <location>
        <begin position="108"/>
        <end position="122"/>
    </location>
</feature>
<evidence type="ECO:0000313" key="4">
    <source>
        <dbReference type="Proteomes" id="UP000186108"/>
    </source>
</evidence>
<dbReference type="EMBL" id="CP009111">
    <property type="protein sequence ID" value="ANS28471.1"/>
    <property type="molecule type" value="Genomic_DNA"/>
</dbReference>
<accession>A0A1B1K7C3</accession>
<dbReference type="SUPFAM" id="SSF51430">
    <property type="entry name" value="NAD(P)-linked oxidoreductase"/>
    <property type="match status" value="1"/>
</dbReference>
<evidence type="ECO:0000313" key="3">
    <source>
        <dbReference type="EMBL" id="ANS28471.1"/>
    </source>
</evidence>
<proteinExistence type="predicted"/>
<dbReference type="Pfam" id="PF00248">
    <property type="entry name" value="Aldo_ket_red"/>
    <property type="match status" value="1"/>
</dbReference>
<evidence type="ECO:0000256" key="1">
    <source>
        <dbReference type="SAM" id="MobiDB-lite"/>
    </source>
</evidence>
<name>A0A1B1K7C3_RHOOP</name>